<dbReference type="InterPro" id="IPR010987">
    <property type="entry name" value="Glutathione-S-Trfase_C-like"/>
</dbReference>
<proteinExistence type="predicted"/>
<dbReference type="Pfam" id="PF00043">
    <property type="entry name" value="GST_C"/>
    <property type="match status" value="1"/>
</dbReference>
<dbReference type="PANTHER" id="PTHR43969">
    <property type="entry name" value="GLUTATHIONE S TRANSFERASE D10, ISOFORM A-RELATED"/>
    <property type="match status" value="1"/>
</dbReference>
<evidence type="ECO:0000256" key="1">
    <source>
        <dbReference type="ARBA" id="ARBA00011738"/>
    </source>
</evidence>
<accession>A0A0M6Y037</accession>
<protein>
    <submittedName>
        <fullName evidence="4">Maleylpyruvate isomerase</fullName>
        <ecNumber evidence="4">5.2.1.4</ecNumber>
    </submittedName>
</protein>
<dbReference type="Proteomes" id="UP000048926">
    <property type="component" value="Unassembled WGS sequence"/>
</dbReference>
<dbReference type="Pfam" id="PF13409">
    <property type="entry name" value="GST_N_2"/>
    <property type="match status" value="1"/>
</dbReference>
<evidence type="ECO:0000259" key="2">
    <source>
        <dbReference type="PROSITE" id="PS50404"/>
    </source>
</evidence>
<dbReference type="InterPro" id="IPR004045">
    <property type="entry name" value="Glutathione_S-Trfase_N"/>
</dbReference>
<evidence type="ECO:0000313" key="5">
    <source>
        <dbReference type="Proteomes" id="UP000048926"/>
    </source>
</evidence>
<dbReference type="SUPFAM" id="SSF47616">
    <property type="entry name" value="GST C-terminal domain-like"/>
    <property type="match status" value="1"/>
</dbReference>
<reference evidence="5" key="1">
    <citation type="submission" date="2015-07" db="EMBL/GenBank/DDBJ databases">
        <authorList>
            <person name="Rodrigo-Torres Lidia"/>
            <person name="Arahal R.David."/>
        </authorList>
    </citation>
    <scope>NUCLEOTIDE SEQUENCE [LARGE SCALE GENOMIC DNA]</scope>
    <source>
        <strain evidence="5">CECT 4801</strain>
    </source>
</reference>
<dbReference type="OrthoDB" id="9810080at2"/>
<dbReference type="CDD" id="cd03206">
    <property type="entry name" value="GST_C_7"/>
    <property type="match status" value="1"/>
</dbReference>
<dbReference type="STRING" id="187304.B0E33_23410"/>
<gene>
    <name evidence="4" type="primary">nagL_1</name>
    <name evidence="4" type="ORF">LAL4801_01359</name>
</gene>
<feature type="domain" description="GST C-terminal" evidence="3">
    <location>
        <begin position="88"/>
        <end position="206"/>
    </location>
</feature>
<feature type="domain" description="GST N-terminal" evidence="2">
    <location>
        <begin position="3"/>
        <end position="84"/>
    </location>
</feature>
<dbReference type="InterPro" id="IPR004046">
    <property type="entry name" value="GST_C"/>
</dbReference>
<keyword evidence="4" id="KW-0413">Isomerase</keyword>
<dbReference type="EC" id="5.2.1.4" evidence="4"/>
<dbReference type="GO" id="GO:0050077">
    <property type="term" value="F:maleylpyruvate isomerase activity"/>
    <property type="evidence" value="ECO:0007669"/>
    <property type="project" value="UniProtKB-EC"/>
</dbReference>
<sequence length="206" mass="22492">MSNAIKIHRFPLSGHCHRVELFSSLTGINYELVEVDLANGEHKRDPFLKLNPVGLVPVIEDGSTVLSDSNAILVYLARKYAPDWLPTDPYLEAEVHRFLAFAAGELASGPGAARLITVFGRPLDPERAKSVAKVAFDNLEAHLDGREWLVGDRPTIADIAIYSYTAHAPEGNVSLEPYPRIRGLLKRIEDLPGFVAMPATKAGLAA</sequence>
<dbReference type="AlphaFoldDB" id="A0A0M6Y037"/>
<dbReference type="CDD" id="cd03056">
    <property type="entry name" value="GST_N_4"/>
    <property type="match status" value="1"/>
</dbReference>
<dbReference type="InterPro" id="IPR036249">
    <property type="entry name" value="Thioredoxin-like_sf"/>
</dbReference>
<dbReference type="InterPro" id="IPR036282">
    <property type="entry name" value="Glutathione-S-Trfase_C_sf"/>
</dbReference>
<organism evidence="4 5">
    <name type="scientific">Roseibium aggregatum</name>
    <dbReference type="NCBI Taxonomy" id="187304"/>
    <lineage>
        <taxon>Bacteria</taxon>
        <taxon>Pseudomonadati</taxon>
        <taxon>Pseudomonadota</taxon>
        <taxon>Alphaproteobacteria</taxon>
        <taxon>Hyphomicrobiales</taxon>
        <taxon>Stappiaceae</taxon>
        <taxon>Roseibium</taxon>
    </lineage>
</organism>
<dbReference type="Gene3D" id="3.40.30.10">
    <property type="entry name" value="Glutaredoxin"/>
    <property type="match status" value="1"/>
</dbReference>
<keyword evidence="4" id="KW-0670">Pyruvate</keyword>
<dbReference type="PROSITE" id="PS50405">
    <property type="entry name" value="GST_CTER"/>
    <property type="match status" value="1"/>
</dbReference>
<comment type="subunit">
    <text evidence="1">Homodimer.</text>
</comment>
<dbReference type="InterPro" id="IPR040079">
    <property type="entry name" value="Glutathione_S-Trfase"/>
</dbReference>
<dbReference type="PROSITE" id="PS50404">
    <property type="entry name" value="GST_NTER"/>
    <property type="match status" value="1"/>
</dbReference>
<evidence type="ECO:0000313" key="4">
    <source>
        <dbReference type="EMBL" id="CTQ42922.1"/>
    </source>
</evidence>
<evidence type="ECO:0000259" key="3">
    <source>
        <dbReference type="PROSITE" id="PS50405"/>
    </source>
</evidence>
<dbReference type="GO" id="GO:0006749">
    <property type="term" value="P:glutathione metabolic process"/>
    <property type="evidence" value="ECO:0007669"/>
    <property type="project" value="TreeGrafter"/>
</dbReference>
<name>A0A0M6Y037_9HYPH</name>
<dbReference type="SFLD" id="SFLDG00358">
    <property type="entry name" value="Main_(cytGST)"/>
    <property type="match status" value="1"/>
</dbReference>
<dbReference type="PANTHER" id="PTHR43969:SF9">
    <property type="entry name" value="GLUTATHIONE S TRANSFERASE D10, ISOFORM A-RELATED"/>
    <property type="match status" value="1"/>
</dbReference>
<dbReference type="SFLD" id="SFLDG01151">
    <property type="entry name" value="Main.2:_Nu-like"/>
    <property type="match status" value="1"/>
</dbReference>
<dbReference type="GO" id="GO:0004364">
    <property type="term" value="F:glutathione transferase activity"/>
    <property type="evidence" value="ECO:0007669"/>
    <property type="project" value="TreeGrafter"/>
</dbReference>
<keyword evidence="5" id="KW-1185">Reference proteome</keyword>
<dbReference type="Gene3D" id="1.20.1050.10">
    <property type="match status" value="1"/>
</dbReference>
<dbReference type="EMBL" id="CXST01000001">
    <property type="protein sequence ID" value="CTQ42922.1"/>
    <property type="molecule type" value="Genomic_DNA"/>
</dbReference>
<dbReference type="RefSeq" id="WP_023000935.1">
    <property type="nucleotide sequence ID" value="NZ_CP045617.1"/>
</dbReference>
<dbReference type="SUPFAM" id="SSF52833">
    <property type="entry name" value="Thioredoxin-like"/>
    <property type="match status" value="1"/>
</dbReference>
<dbReference type="SFLD" id="SFLDS00019">
    <property type="entry name" value="Glutathione_Transferase_(cytos"/>
    <property type="match status" value="1"/>
</dbReference>